<evidence type="ECO:0000313" key="2">
    <source>
        <dbReference type="EMBL" id="BAQ68018.1"/>
    </source>
</evidence>
<dbReference type="Proteomes" id="UP000064912">
    <property type="component" value="Chromosome"/>
</dbReference>
<dbReference type="PATRIC" id="fig|35806.4.peg.870"/>
<feature type="region of interest" description="Disordered" evidence="1">
    <location>
        <begin position="1"/>
        <end position="79"/>
    </location>
</feature>
<feature type="compositionally biased region" description="Basic and acidic residues" evidence="1">
    <location>
        <begin position="53"/>
        <end position="62"/>
    </location>
</feature>
<evidence type="ECO:0000313" key="3">
    <source>
        <dbReference type="Proteomes" id="UP000064912"/>
    </source>
</evidence>
<organism evidence="2 3">
    <name type="scientific">Rhodovulum sulfidophilum</name>
    <name type="common">Rhodobacter sulfidophilus</name>
    <dbReference type="NCBI Taxonomy" id="35806"/>
    <lineage>
        <taxon>Bacteria</taxon>
        <taxon>Pseudomonadati</taxon>
        <taxon>Pseudomonadota</taxon>
        <taxon>Alphaproteobacteria</taxon>
        <taxon>Rhodobacterales</taxon>
        <taxon>Paracoccaceae</taxon>
        <taxon>Rhodovulum</taxon>
    </lineage>
</organism>
<feature type="compositionally biased region" description="Basic and acidic residues" evidence="1">
    <location>
        <begin position="31"/>
        <end position="41"/>
    </location>
</feature>
<sequence>MRQTINVDPASNAKRPLNSESNTRQGIGDNISDRETKHCKDQAGSGQCPDSTLTEKQRDGGSKCHKKRNAAIKSRNRRG</sequence>
<reference evidence="2 3" key="1">
    <citation type="submission" date="2015-02" db="EMBL/GenBank/DDBJ databases">
        <title>Genome sequene of Rhodovulum sulfidophilum DSM 2351.</title>
        <authorList>
            <person name="Nagao N."/>
        </authorList>
    </citation>
    <scope>NUCLEOTIDE SEQUENCE [LARGE SCALE GENOMIC DNA]</scope>
    <source>
        <strain evidence="2 3">DSM 2351</strain>
    </source>
</reference>
<evidence type="ECO:0000256" key="1">
    <source>
        <dbReference type="SAM" id="MobiDB-lite"/>
    </source>
</evidence>
<protein>
    <submittedName>
        <fullName evidence="2">Uncharacterized protein</fullName>
    </submittedName>
</protein>
<accession>A0A0D6AYM5</accession>
<proteinExistence type="predicted"/>
<dbReference type="AlphaFoldDB" id="A0A0D6AYM5"/>
<name>A0A0D6AYM5_RHOSU</name>
<gene>
    <name evidence="2" type="ORF">NHU_00850</name>
</gene>
<dbReference type="KEGG" id="rsu:NHU_00850"/>
<feature type="compositionally biased region" description="Basic residues" evidence="1">
    <location>
        <begin position="63"/>
        <end position="79"/>
    </location>
</feature>
<dbReference type="EMBL" id="AP014800">
    <property type="protein sequence ID" value="BAQ68018.1"/>
    <property type="molecule type" value="Genomic_DNA"/>
</dbReference>